<evidence type="ECO:0000256" key="1">
    <source>
        <dbReference type="SAM" id="Phobius"/>
    </source>
</evidence>
<accession>A0A9D0ZRP5</accession>
<feature type="transmembrane region" description="Helical" evidence="1">
    <location>
        <begin position="12"/>
        <end position="33"/>
    </location>
</feature>
<gene>
    <name evidence="2" type="ORF">IAB27_00435</name>
</gene>
<protein>
    <submittedName>
        <fullName evidence="2">Uncharacterized protein</fullName>
    </submittedName>
</protein>
<keyword evidence="1" id="KW-0472">Membrane</keyword>
<sequence length="77" mass="7968">MKEAAGEANLTVVAIILIGVIVAVVTPLITSLMSNTAERACCTDAGGVWKSGQCTRGNSNTYDAAGYRECVNSSNTK</sequence>
<dbReference type="AlphaFoldDB" id="A0A9D0ZRP5"/>
<organism evidence="2 3">
    <name type="scientific">Candidatus Coprosoma intestinipullorum</name>
    <dbReference type="NCBI Taxonomy" id="2840752"/>
    <lineage>
        <taxon>Bacteria</taxon>
        <taxon>Bacillati</taxon>
        <taxon>Bacillota</taxon>
        <taxon>Bacillota incertae sedis</taxon>
        <taxon>Candidatus Coprosoma</taxon>
    </lineage>
</organism>
<evidence type="ECO:0000313" key="2">
    <source>
        <dbReference type="EMBL" id="HIQ90085.1"/>
    </source>
</evidence>
<reference evidence="2" key="1">
    <citation type="submission" date="2020-10" db="EMBL/GenBank/DDBJ databases">
        <authorList>
            <person name="Gilroy R."/>
        </authorList>
    </citation>
    <scope>NUCLEOTIDE SEQUENCE</scope>
    <source>
        <strain evidence="2">CHK147-3167</strain>
    </source>
</reference>
<name>A0A9D0ZRP5_9FIRM</name>
<dbReference type="EMBL" id="DVFV01000012">
    <property type="protein sequence ID" value="HIQ90085.1"/>
    <property type="molecule type" value="Genomic_DNA"/>
</dbReference>
<keyword evidence="1" id="KW-0812">Transmembrane</keyword>
<reference evidence="2" key="2">
    <citation type="journal article" date="2021" name="PeerJ">
        <title>Extensive microbial diversity within the chicken gut microbiome revealed by metagenomics and culture.</title>
        <authorList>
            <person name="Gilroy R."/>
            <person name="Ravi A."/>
            <person name="Getino M."/>
            <person name="Pursley I."/>
            <person name="Horton D.L."/>
            <person name="Alikhan N.F."/>
            <person name="Baker D."/>
            <person name="Gharbi K."/>
            <person name="Hall N."/>
            <person name="Watson M."/>
            <person name="Adriaenssens E.M."/>
            <person name="Foster-Nyarko E."/>
            <person name="Jarju S."/>
            <person name="Secka A."/>
            <person name="Antonio M."/>
            <person name="Oren A."/>
            <person name="Chaudhuri R.R."/>
            <person name="La Ragione R."/>
            <person name="Hildebrand F."/>
            <person name="Pallen M.J."/>
        </authorList>
    </citation>
    <scope>NUCLEOTIDE SEQUENCE</scope>
    <source>
        <strain evidence="2">CHK147-3167</strain>
    </source>
</reference>
<proteinExistence type="predicted"/>
<keyword evidence="1" id="KW-1133">Transmembrane helix</keyword>
<evidence type="ECO:0000313" key="3">
    <source>
        <dbReference type="Proteomes" id="UP000886786"/>
    </source>
</evidence>
<comment type="caution">
    <text evidence="2">The sequence shown here is derived from an EMBL/GenBank/DDBJ whole genome shotgun (WGS) entry which is preliminary data.</text>
</comment>
<dbReference type="Proteomes" id="UP000886786">
    <property type="component" value="Unassembled WGS sequence"/>
</dbReference>